<evidence type="ECO:0000259" key="6">
    <source>
        <dbReference type="Pfam" id="PF17851"/>
    </source>
</evidence>
<dbReference type="EC" id="3.2.1.37" evidence="7"/>
<dbReference type="InterPro" id="IPR023296">
    <property type="entry name" value="Glyco_hydro_beta-prop_sf"/>
</dbReference>
<reference evidence="7 8" key="1">
    <citation type="journal article" date="2015" name="Science">
        <title>Genetic determinants of in vivo fitness and diet responsiveness in multiple human gut Bacteroides.</title>
        <authorList>
            <person name="Wu M."/>
            <person name="McNulty N.P."/>
            <person name="Rodionov D.A."/>
            <person name="Khoroshkin M.S."/>
            <person name="Griffin N.W."/>
            <person name="Cheng J."/>
            <person name="Latreille P."/>
            <person name="Kerstetter R.A."/>
            <person name="Terrapon N."/>
            <person name="Henrissat B."/>
            <person name="Osterman A.L."/>
            <person name="Gordon J.I."/>
        </authorList>
    </citation>
    <scope>NUCLEOTIDE SEQUENCE [LARGE SCALE GENOMIC DNA]</scope>
    <source>
        <strain evidence="7 8">WH2</strain>
    </source>
</reference>
<sequence length="1205" mass="136532">MKNITNVFYEFLIALCCLMSSSALWAWEDMSMPRLHVEGRYLVDPHGNKVNLHGFAQTYSPWFNEMGQKWDNYDVEKCLKYNQGLIDDIMAAGWKMNFLRLHMDPYWSNSPGIHVEGENDISAFDFNRFKNYLDRVFIPMAEYAVSKGLYVVMRPPGVCPEKIAVGDEYNQYLIKVWTHVAQHPKLKNHPNIMFELANEPINILGPDGTYGAGSQGHFDKLKEYFQSVVDAMRAQGCGNILWIPGLGYQGLYKGFAVNPIEGDNIGYAVHLYPGWMGSDGENGDGGSSTGGYEPFQKGWDDSVAPVASFAPIMITEMDWAPSKYNASWGKAHTGTFGGPGFGANMKHIVDNSGNVSWLIFTGADLLAKFKDTPPAEGEAYTFLTDPEACPWPTYHWYQEYAKENYPRPDFTYQSHSDNGDGTYTNPVIFGDFPDPDVIRVGDVYYMVSTTMYIFPGATILKSYDLVNWEYCCNPLERIEASDGYNLENGQNRYSRGQWATALQYHNGKFYLLFTTLDEGGYLLTTTDIEGEWEKKKLNDGFYDCGLLFDNDKIYVVYGINQLRIAELDEDFNKIPGSDKDVVKWSFREGLEGSRLYKIGEYYYIYSTYGGWPAFQTVFRSKDIYGPYEEKKLIDDDNIHQGALVETQTGEWWTMLFYDKGAYGRFPNLQPVKWVDGWPEIGENGKGVTTYRKPDVGREYPIKSLPTNDNFRHYKLGLQWGWNHNADRSKWSLTEHAGYLRLYTANVTDSLHKAKNTLTQRILGYPQDLEHSYGTVRMEIGEMQEGDVAGLAVFQDPYAFIGVKVIDGQKRLVYTTAPVVSSAAKSEQIGEVVTEQVIYLRAIANYNTSRASFYYSLDNKTYTKFGDDLNMKYDLTVFTGNKFAIFNYATVQTGGYVDVDWFSTEPEFDEAFYFDDSFEGYSEESLTLTELTINGKEELTLLTGSSSTITVKGIYADGHTEDITMAADYENQNPDVIRVTNGRIMALQDGESDIIISYKGPLGDRQSLKIHVTSSTFPLTAELFNPNIWETGSFDENTHTLVTGQYGFGGWWYDNGIDLSEYKYVVAKIGNDNSNNGASFRLFDENSYWSGAAEYEVKNSKQVVVDLNNMYKSNSKVKLDPSHIYGVGFWSFGGSPIIIDKVYLTNSDDYEDPTGIEDVTVDKDPLVDVYTITGIKLRTQVRRSEVIRELPAGIYIVGREKVAILK</sequence>
<dbReference type="InterPro" id="IPR006710">
    <property type="entry name" value="Glyco_hydro_43"/>
</dbReference>
<evidence type="ECO:0000256" key="2">
    <source>
        <dbReference type="ARBA" id="ARBA00022801"/>
    </source>
</evidence>
<organism evidence="7 8">
    <name type="scientific">Bacteroides cellulosilyticus</name>
    <dbReference type="NCBI Taxonomy" id="246787"/>
    <lineage>
        <taxon>Bacteria</taxon>
        <taxon>Pseudomonadati</taxon>
        <taxon>Bacteroidota</taxon>
        <taxon>Bacteroidia</taxon>
        <taxon>Bacteroidales</taxon>
        <taxon>Bacteroidaceae</taxon>
        <taxon>Bacteroides</taxon>
    </lineage>
</organism>
<feature type="domain" description="Glycoside hydrolase family 5" evidence="5">
    <location>
        <begin position="46"/>
        <end position="287"/>
    </location>
</feature>
<evidence type="ECO:0000256" key="4">
    <source>
        <dbReference type="SAM" id="SignalP"/>
    </source>
</evidence>
<feature type="chain" id="PRO_5006046854" evidence="4">
    <location>
        <begin position="27"/>
        <end position="1205"/>
    </location>
</feature>
<comment type="similarity">
    <text evidence="1">Belongs to the glycosyl hydrolase 43 family.</text>
</comment>
<dbReference type="CDD" id="cd09001">
    <property type="entry name" value="GH43_FsAxh1-like"/>
    <property type="match status" value="1"/>
</dbReference>
<evidence type="ECO:0000259" key="5">
    <source>
        <dbReference type="Pfam" id="PF00150"/>
    </source>
</evidence>
<keyword evidence="4" id="KW-0732">Signal</keyword>
<dbReference type="PATRIC" id="fig|246787.4.peg.2917"/>
<dbReference type="SUPFAM" id="SSF49899">
    <property type="entry name" value="Concanavalin A-like lectins/glucanases"/>
    <property type="match status" value="1"/>
</dbReference>
<dbReference type="EMBL" id="CP012801">
    <property type="protein sequence ID" value="ALJ60064.1"/>
    <property type="molecule type" value="Genomic_DNA"/>
</dbReference>
<feature type="domain" description="Beta-xylosidase C-terminal Concanavalin A-like" evidence="6">
    <location>
        <begin position="708"/>
        <end position="902"/>
    </location>
</feature>
<dbReference type="Gene3D" id="3.20.20.80">
    <property type="entry name" value="Glycosidases"/>
    <property type="match status" value="1"/>
</dbReference>
<dbReference type="AlphaFoldDB" id="A0A0P0FXP5"/>
<dbReference type="InterPro" id="IPR013320">
    <property type="entry name" value="ConA-like_dom_sf"/>
</dbReference>
<dbReference type="InterPro" id="IPR001547">
    <property type="entry name" value="Glyco_hydro_5"/>
</dbReference>
<dbReference type="Gene3D" id="2.60.120.200">
    <property type="match status" value="1"/>
</dbReference>
<dbReference type="InterPro" id="IPR041542">
    <property type="entry name" value="GH43_C2"/>
</dbReference>
<dbReference type="Proteomes" id="UP000061809">
    <property type="component" value="Chromosome"/>
</dbReference>
<dbReference type="KEGG" id="bcel:BcellWH2_02825"/>
<protein>
    <submittedName>
        <fullName evidence="7">Beta-xylosidase</fullName>
        <ecNumber evidence="7">3.2.1.37</ecNumber>
    </submittedName>
</protein>
<dbReference type="InterPro" id="IPR051795">
    <property type="entry name" value="Glycosyl_Hydrlase_43"/>
</dbReference>
<keyword evidence="3 7" id="KW-0326">Glycosidase</keyword>
<name>A0A0P0FXP5_9BACE</name>
<evidence type="ECO:0000256" key="3">
    <source>
        <dbReference type="ARBA" id="ARBA00023295"/>
    </source>
</evidence>
<gene>
    <name evidence="7" type="primary">xynB_4</name>
    <name evidence="7" type="ORF">BcellWH2_02825</name>
</gene>
<evidence type="ECO:0000313" key="8">
    <source>
        <dbReference type="Proteomes" id="UP000061809"/>
    </source>
</evidence>
<dbReference type="SUPFAM" id="SSF51445">
    <property type="entry name" value="(Trans)glycosidases"/>
    <property type="match status" value="1"/>
</dbReference>
<dbReference type="PANTHER" id="PTHR42812">
    <property type="entry name" value="BETA-XYLOSIDASE"/>
    <property type="match status" value="1"/>
</dbReference>
<dbReference type="RefSeq" id="WP_029426354.1">
    <property type="nucleotide sequence ID" value="NZ_CP012801.1"/>
</dbReference>
<dbReference type="Gene3D" id="2.115.10.20">
    <property type="entry name" value="Glycosyl hydrolase domain, family 43"/>
    <property type="match status" value="1"/>
</dbReference>
<dbReference type="Gene3D" id="2.60.40.1080">
    <property type="match status" value="1"/>
</dbReference>
<dbReference type="GO" id="GO:0009044">
    <property type="term" value="F:xylan 1,4-beta-xylosidase activity"/>
    <property type="evidence" value="ECO:0007669"/>
    <property type="project" value="UniProtKB-EC"/>
</dbReference>
<keyword evidence="2 7" id="KW-0378">Hydrolase</keyword>
<feature type="signal peptide" evidence="4">
    <location>
        <begin position="1"/>
        <end position="26"/>
    </location>
</feature>
<accession>A0A0P0FXP5</accession>
<dbReference type="SUPFAM" id="SSF75005">
    <property type="entry name" value="Arabinanase/levansucrase/invertase"/>
    <property type="match status" value="1"/>
</dbReference>
<dbReference type="Pfam" id="PF00150">
    <property type="entry name" value="Cellulase"/>
    <property type="match status" value="1"/>
</dbReference>
<dbReference type="Pfam" id="PF04616">
    <property type="entry name" value="Glyco_hydro_43"/>
    <property type="match status" value="1"/>
</dbReference>
<dbReference type="PANTHER" id="PTHR42812:SF12">
    <property type="entry name" value="BETA-XYLOSIDASE-RELATED"/>
    <property type="match status" value="1"/>
</dbReference>
<dbReference type="Pfam" id="PF17851">
    <property type="entry name" value="GH43_C2"/>
    <property type="match status" value="1"/>
</dbReference>
<dbReference type="GO" id="GO:0000272">
    <property type="term" value="P:polysaccharide catabolic process"/>
    <property type="evidence" value="ECO:0007669"/>
    <property type="project" value="InterPro"/>
</dbReference>
<evidence type="ECO:0000256" key="1">
    <source>
        <dbReference type="ARBA" id="ARBA00009865"/>
    </source>
</evidence>
<dbReference type="InterPro" id="IPR017853">
    <property type="entry name" value="GH"/>
</dbReference>
<evidence type="ECO:0000313" key="7">
    <source>
        <dbReference type="EMBL" id="ALJ60064.1"/>
    </source>
</evidence>
<proteinExistence type="inferred from homology"/>